<name>A0A380FAA5_STAGA</name>
<proteinExistence type="predicted"/>
<protein>
    <submittedName>
        <fullName evidence="1">Uncharacterized protein</fullName>
    </submittedName>
</protein>
<gene>
    <name evidence="1" type="ORF">NCTC12195_00524</name>
</gene>
<accession>A0A380FAA5</accession>
<dbReference type="Proteomes" id="UP000255277">
    <property type="component" value="Unassembled WGS sequence"/>
</dbReference>
<evidence type="ECO:0000313" key="2">
    <source>
        <dbReference type="Proteomes" id="UP000255277"/>
    </source>
</evidence>
<dbReference type="EMBL" id="UHDK01000001">
    <property type="protein sequence ID" value="SUM31118.1"/>
    <property type="molecule type" value="Genomic_DNA"/>
</dbReference>
<sequence>MKTIFRKLKEMKFDGIATNSVFAWVDRADESAQFMLERLKKELF</sequence>
<evidence type="ECO:0000313" key="1">
    <source>
        <dbReference type="EMBL" id="SUM31118.1"/>
    </source>
</evidence>
<dbReference type="AlphaFoldDB" id="A0A380FAA5"/>
<organism evidence="1 2">
    <name type="scientific">Staphylococcus gallinarum</name>
    <dbReference type="NCBI Taxonomy" id="1293"/>
    <lineage>
        <taxon>Bacteria</taxon>
        <taxon>Bacillati</taxon>
        <taxon>Bacillota</taxon>
        <taxon>Bacilli</taxon>
        <taxon>Bacillales</taxon>
        <taxon>Staphylococcaceae</taxon>
        <taxon>Staphylococcus</taxon>
    </lineage>
</organism>
<reference evidence="1 2" key="1">
    <citation type="submission" date="2018-06" db="EMBL/GenBank/DDBJ databases">
        <authorList>
            <consortium name="Pathogen Informatics"/>
            <person name="Doyle S."/>
        </authorList>
    </citation>
    <scope>NUCLEOTIDE SEQUENCE [LARGE SCALE GENOMIC DNA]</scope>
    <source>
        <strain evidence="1 2">NCTC12195</strain>
    </source>
</reference>